<reference evidence="2 3" key="1">
    <citation type="submission" date="2023-08" db="EMBL/GenBank/DDBJ databases">
        <title>Comparative genomics and taxonomic characterization of three novel marine species of genus Marivirga.</title>
        <authorList>
            <person name="Muhammad N."/>
            <person name="Kim S.-G."/>
        </authorList>
    </citation>
    <scope>NUCLEOTIDE SEQUENCE [LARGE SCALE GENOMIC DNA]</scope>
    <source>
        <strain evidence="2 3">BDSF4-3</strain>
    </source>
</reference>
<dbReference type="EMBL" id="CP129971">
    <property type="protein sequence ID" value="WKK77279.2"/>
    <property type="molecule type" value="Genomic_DNA"/>
</dbReference>
<keyword evidence="1" id="KW-0732">Signal</keyword>
<dbReference type="RefSeq" id="WP_308349750.1">
    <property type="nucleotide sequence ID" value="NZ_CP129971.1"/>
</dbReference>
<evidence type="ECO:0000313" key="2">
    <source>
        <dbReference type="EMBL" id="WKK77279.2"/>
    </source>
</evidence>
<dbReference type="PROSITE" id="PS51257">
    <property type="entry name" value="PROKAR_LIPOPROTEIN"/>
    <property type="match status" value="1"/>
</dbReference>
<organism evidence="2 3">
    <name type="scientific">Marivirga salinarum</name>
    <dbReference type="NCBI Taxonomy" id="3059078"/>
    <lineage>
        <taxon>Bacteria</taxon>
        <taxon>Pseudomonadati</taxon>
        <taxon>Bacteroidota</taxon>
        <taxon>Cytophagia</taxon>
        <taxon>Cytophagales</taxon>
        <taxon>Marivirgaceae</taxon>
        <taxon>Marivirga</taxon>
    </lineage>
</organism>
<dbReference type="Proteomes" id="UP001230496">
    <property type="component" value="Chromosome"/>
</dbReference>
<dbReference type="AlphaFoldDB" id="A0AA49GB28"/>
<name>A0AA49GB28_9BACT</name>
<protein>
    <submittedName>
        <fullName evidence="2">Uncharacterized protein</fullName>
    </submittedName>
</protein>
<sequence length="112" mass="13003">MKLFNKLYLFLFVALAFACDPYEETFQEIEESTPGPIANIEITLNDDDYALLEEVEGAESVAQYGNFDNEEDVREFIPMILSQKYPLFDNKSLVTVNYDFYRGRADEVETVY</sequence>
<proteinExistence type="predicted"/>
<accession>A0AA49GB28</accession>
<evidence type="ECO:0000256" key="1">
    <source>
        <dbReference type="SAM" id="SignalP"/>
    </source>
</evidence>
<feature type="signal peptide" evidence="1">
    <location>
        <begin position="1"/>
        <end position="18"/>
    </location>
</feature>
<keyword evidence="3" id="KW-1185">Reference proteome</keyword>
<feature type="chain" id="PRO_5041374128" evidence="1">
    <location>
        <begin position="19"/>
        <end position="112"/>
    </location>
</feature>
<evidence type="ECO:0000313" key="3">
    <source>
        <dbReference type="Proteomes" id="UP001230496"/>
    </source>
</evidence>
<dbReference type="KEGG" id="msaa:QYS49_08895"/>
<gene>
    <name evidence="2" type="ORF">QYS49_08895</name>
</gene>